<dbReference type="EMBL" id="OE180889">
    <property type="protein sequence ID" value="CAD7572212.1"/>
    <property type="molecule type" value="Genomic_DNA"/>
</dbReference>
<dbReference type="AlphaFoldDB" id="A0A7R9P734"/>
<accession>A0A7R9P734</accession>
<dbReference type="InterPro" id="IPR003690">
    <property type="entry name" value="MTERF"/>
</dbReference>
<comment type="similarity">
    <text evidence="1">Belongs to the mTERF family.</text>
</comment>
<dbReference type="PANTHER" id="PTHR15437:SF7">
    <property type="entry name" value="TRANSCRIPTION TERMINATION FACTOR 5, MITOCHONDRIAL"/>
    <property type="match status" value="1"/>
</dbReference>
<reference evidence="3" key="1">
    <citation type="submission" date="2020-11" db="EMBL/GenBank/DDBJ databases">
        <authorList>
            <person name="Tran Van P."/>
        </authorList>
    </citation>
    <scope>NUCLEOTIDE SEQUENCE</scope>
</reference>
<sequence length="511" mass="58631">MTTTVRNTQCENRLSTLSLLSVEKGLLDKLQSPKSFYDAVIDKFIQKDLSYHQVHMVMTNHKFLLNTELTRIKQTVAALKEFNISGAEIREQPEVLSILPVTIQNHGMVLKEGGFISVTAWLLLNYQMVVKKRVSLLKAHGYIPTNVDPVASVQSYLGELKPSPIPSGDSFLEAHKAALKQYLMWRLEMSPEEIDRVLKTYLRIRHKSVRLIRRSLDILEHDIGLTKEKIRKNGYLIHSHPDNTLDTLRLVETLGGLPTRQVFQMHPKIIMTTRTKQFLEDHGISEEAAQCCFHIFTLSSDSVNTRLKELSSIPAFNALQTHPRVLRLVHYQQKARARLDYLRDIRVKCASLHILCSSQKKFQKYAKEGADRTRGRDITGYLSLMLGLPEIEIRQEFHRHPYWCHIPLHLVQDTLHYLLELGYTRDQTSLLASIRSFKVDRNEVSLKSTVHKAHHQFETNPERNRDNSFGKCRTVSASSTHPRQYHKCLVSPPSSPNFIKPMLLAHASAAS</sequence>
<dbReference type="InterPro" id="IPR038538">
    <property type="entry name" value="MTERF_sf"/>
</dbReference>
<evidence type="ECO:0000256" key="2">
    <source>
        <dbReference type="ARBA" id="ARBA00022946"/>
    </source>
</evidence>
<dbReference type="Gene3D" id="1.25.70.10">
    <property type="entry name" value="Transcription termination factor 3, mitochondrial"/>
    <property type="match status" value="1"/>
</dbReference>
<dbReference type="GO" id="GO:0005759">
    <property type="term" value="C:mitochondrial matrix"/>
    <property type="evidence" value="ECO:0007669"/>
    <property type="project" value="TreeGrafter"/>
</dbReference>
<evidence type="ECO:0000313" key="3">
    <source>
        <dbReference type="EMBL" id="CAD7572212.1"/>
    </source>
</evidence>
<organism evidence="3">
    <name type="scientific">Timema californicum</name>
    <name type="common">California timema</name>
    <name type="synonym">Walking stick</name>
    <dbReference type="NCBI Taxonomy" id="61474"/>
    <lineage>
        <taxon>Eukaryota</taxon>
        <taxon>Metazoa</taxon>
        <taxon>Ecdysozoa</taxon>
        <taxon>Arthropoda</taxon>
        <taxon>Hexapoda</taxon>
        <taxon>Insecta</taxon>
        <taxon>Pterygota</taxon>
        <taxon>Neoptera</taxon>
        <taxon>Polyneoptera</taxon>
        <taxon>Phasmatodea</taxon>
        <taxon>Timematodea</taxon>
        <taxon>Timematoidea</taxon>
        <taxon>Timematidae</taxon>
        <taxon>Timema</taxon>
    </lineage>
</organism>
<proteinExistence type="inferred from homology"/>
<dbReference type="GO" id="GO:0006393">
    <property type="term" value="P:termination of mitochondrial transcription"/>
    <property type="evidence" value="ECO:0007669"/>
    <property type="project" value="TreeGrafter"/>
</dbReference>
<dbReference type="GO" id="GO:0003676">
    <property type="term" value="F:nucleic acid binding"/>
    <property type="evidence" value="ECO:0007669"/>
    <property type="project" value="InterPro"/>
</dbReference>
<keyword evidence="2" id="KW-0809">Transit peptide</keyword>
<dbReference type="PANTHER" id="PTHR15437">
    <property type="entry name" value="TRANSCRIPTION TERMINATION FACTOR, MITOCHONDRIAL"/>
    <property type="match status" value="1"/>
</dbReference>
<gene>
    <name evidence="3" type="ORF">TCMB3V08_LOCUS4865</name>
</gene>
<protein>
    <submittedName>
        <fullName evidence="3">(California timema) hypothetical protein</fullName>
    </submittedName>
</protein>
<evidence type="ECO:0000256" key="1">
    <source>
        <dbReference type="ARBA" id="ARBA00007692"/>
    </source>
</evidence>
<name>A0A7R9P734_TIMCA</name>